<dbReference type="InterPro" id="IPR017983">
    <property type="entry name" value="GPCR_2_secretin-like_CS"/>
</dbReference>
<evidence type="ECO:0000259" key="1">
    <source>
        <dbReference type="PROSITE" id="PS50227"/>
    </source>
</evidence>
<dbReference type="FunFam" id="4.10.1240.10:FF:000016">
    <property type="entry name" value="Vasoactive intestinal peptide receptor 1"/>
    <property type="match status" value="1"/>
</dbReference>
<gene>
    <name evidence="2" type="ORF">EPR50_G00224770</name>
</gene>
<keyword evidence="3" id="KW-1185">Reference proteome</keyword>
<dbReference type="PANTHER" id="PTHR45620:SF24">
    <property type="entry name" value="VASOACTIVE INTESTINAL POLYPEPTIDE RECEPTOR 1"/>
    <property type="match status" value="1"/>
</dbReference>
<dbReference type="Pfam" id="PF02793">
    <property type="entry name" value="HRM"/>
    <property type="match status" value="1"/>
</dbReference>
<dbReference type="PANTHER" id="PTHR45620">
    <property type="entry name" value="PDF RECEPTOR-LIKE PROTEIN-RELATED"/>
    <property type="match status" value="1"/>
</dbReference>
<dbReference type="InterPro" id="IPR036445">
    <property type="entry name" value="GPCR_2_extracell_dom_sf"/>
</dbReference>
<dbReference type="GO" id="GO:0005886">
    <property type="term" value="C:plasma membrane"/>
    <property type="evidence" value="ECO:0007669"/>
    <property type="project" value="TreeGrafter"/>
</dbReference>
<dbReference type="GO" id="GO:0007188">
    <property type="term" value="P:adenylate cyclase-modulating G protein-coupled receptor signaling pathway"/>
    <property type="evidence" value="ECO:0007669"/>
    <property type="project" value="TreeGrafter"/>
</dbReference>
<evidence type="ECO:0000313" key="2">
    <source>
        <dbReference type="EMBL" id="TDG97322.1"/>
    </source>
</evidence>
<dbReference type="PROSITE" id="PS50227">
    <property type="entry name" value="G_PROTEIN_RECEP_F2_3"/>
    <property type="match status" value="1"/>
</dbReference>
<dbReference type="GO" id="GO:0008528">
    <property type="term" value="F:G protein-coupled peptide receptor activity"/>
    <property type="evidence" value="ECO:0007669"/>
    <property type="project" value="TreeGrafter"/>
</dbReference>
<dbReference type="Proteomes" id="UP000295070">
    <property type="component" value="Chromosome 22"/>
</dbReference>
<dbReference type="InterPro" id="IPR001879">
    <property type="entry name" value="GPCR_2_extracellular_dom"/>
</dbReference>
<dbReference type="PROSITE" id="PS00649">
    <property type="entry name" value="G_PROTEIN_RECEP_F2_1"/>
    <property type="match status" value="1"/>
</dbReference>
<dbReference type="AlphaFoldDB" id="A0A484C5L8"/>
<dbReference type="Gene3D" id="4.10.1240.10">
    <property type="entry name" value="GPCR, family 2, extracellular hormone receptor domain"/>
    <property type="match status" value="1"/>
</dbReference>
<evidence type="ECO:0000313" key="3">
    <source>
        <dbReference type="Proteomes" id="UP000295070"/>
    </source>
</evidence>
<dbReference type="GO" id="GO:0004999">
    <property type="term" value="F:vasoactive intestinal polypeptide receptor activity"/>
    <property type="evidence" value="ECO:0007669"/>
    <property type="project" value="UniProtKB-ARBA"/>
</dbReference>
<dbReference type="SMART" id="SM00008">
    <property type="entry name" value="HormR"/>
    <property type="match status" value="1"/>
</dbReference>
<sequence length="161" mass="17849">MCFLPLPQVLSLQMCDVVNEIELEKERCENSTFGNVTSGCQGMWDIIACWPSARIGEVVTITCPDYFSYFSDEHKGNLSKTCTADGWTEMHPIDIAMNCGYNLNSTSDDVSKTMQSLEAAVQIPNGPILTELSSTVGNYLENQWAGRIESEHLNTFSFLCG</sequence>
<proteinExistence type="predicted"/>
<dbReference type="EMBL" id="SCKG01000022">
    <property type="protein sequence ID" value="TDG97322.1"/>
    <property type="molecule type" value="Genomic_DNA"/>
</dbReference>
<name>A0A484C5L8_PERFV</name>
<dbReference type="GO" id="GO:0017046">
    <property type="term" value="F:peptide hormone binding"/>
    <property type="evidence" value="ECO:0007669"/>
    <property type="project" value="TreeGrafter"/>
</dbReference>
<protein>
    <recommendedName>
        <fullName evidence="1">G-protein coupled receptors family 2 profile 1 domain-containing protein</fullName>
    </recommendedName>
</protein>
<reference evidence="2 3" key="1">
    <citation type="submission" date="2019-01" db="EMBL/GenBank/DDBJ databases">
        <title>A chromosome-scale genome assembly of the yellow perch, Perca flavescens.</title>
        <authorList>
            <person name="Feron R."/>
            <person name="Morvezen R."/>
            <person name="Bestin A."/>
            <person name="Haffray P."/>
            <person name="Klopp C."/>
            <person name="Zahm M."/>
            <person name="Cabau C."/>
            <person name="Roques C."/>
            <person name="Donnadieu C."/>
            <person name="Bouchez O."/>
            <person name="Christie M."/>
            <person name="Larson W."/>
            <person name="Guiguen Y."/>
        </authorList>
    </citation>
    <scope>NUCLEOTIDE SEQUENCE [LARGE SCALE GENOMIC DNA]</scope>
    <source>
        <strain evidence="2">YP-PL-M2</strain>
        <tissue evidence="2">Blood</tissue>
    </source>
</reference>
<dbReference type="STRING" id="8167.A0A484C5L8"/>
<organism evidence="2 3">
    <name type="scientific">Perca flavescens</name>
    <name type="common">American yellow perch</name>
    <name type="synonym">Morone flavescens</name>
    <dbReference type="NCBI Taxonomy" id="8167"/>
    <lineage>
        <taxon>Eukaryota</taxon>
        <taxon>Metazoa</taxon>
        <taxon>Chordata</taxon>
        <taxon>Craniata</taxon>
        <taxon>Vertebrata</taxon>
        <taxon>Euteleostomi</taxon>
        <taxon>Actinopterygii</taxon>
        <taxon>Neopterygii</taxon>
        <taxon>Teleostei</taxon>
        <taxon>Neoteleostei</taxon>
        <taxon>Acanthomorphata</taxon>
        <taxon>Eupercaria</taxon>
        <taxon>Perciformes</taxon>
        <taxon>Percoidei</taxon>
        <taxon>Percidae</taxon>
        <taxon>Percinae</taxon>
        <taxon>Perca</taxon>
    </lineage>
</organism>
<dbReference type="SUPFAM" id="SSF111418">
    <property type="entry name" value="Hormone receptor domain"/>
    <property type="match status" value="1"/>
</dbReference>
<dbReference type="InterPro" id="IPR050332">
    <property type="entry name" value="GPCR_2"/>
</dbReference>
<accession>A0A484C5L8</accession>
<feature type="domain" description="G-protein coupled receptors family 2 profile 1" evidence="1">
    <location>
        <begin position="27"/>
        <end position="103"/>
    </location>
</feature>
<comment type="caution">
    <text evidence="2">The sequence shown here is derived from an EMBL/GenBank/DDBJ whole genome shotgun (WGS) entry which is preliminary data.</text>
</comment>